<name>A0A8F9XGP3_9BACT</name>
<reference evidence="1" key="1">
    <citation type="submission" date="2021-08" db="EMBL/GenBank/DDBJ databases">
        <title>Genome of a novel bacterium of the phylum Verrucomicrobia, Oleiharenicola sp. KSB-15.</title>
        <authorList>
            <person name="Chung J.-H."/>
            <person name="Ahn J.-H."/>
            <person name="Yoon Y."/>
            <person name="Kim D.-Y."/>
            <person name="An S.-H."/>
            <person name="Park I."/>
            <person name="Yeon J."/>
        </authorList>
    </citation>
    <scope>NUCLEOTIDE SEQUENCE</scope>
    <source>
        <strain evidence="1">KSB-15</strain>
    </source>
</reference>
<sequence>MRTTLDLPDPLFRELKARSALRGVLLKDFVAEILQTGLAQTAAAQAEARPRSPLPVIRKATGVAHPALSNREIDALLVAEDAHGGN</sequence>
<accession>A0A8F9XGP3</accession>
<proteinExistence type="predicted"/>
<gene>
    <name evidence="1" type="ORF">K0B96_14245</name>
</gene>
<dbReference type="KEGG" id="ole:K0B96_14245"/>
<evidence type="ECO:0000313" key="1">
    <source>
        <dbReference type="EMBL" id="QYM78445.1"/>
    </source>
</evidence>
<keyword evidence="2" id="KW-1185">Reference proteome</keyword>
<dbReference type="EMBL" id="CP080507">
    <property type="protein sequence ID" value="QYM78445.1"/>
    <property type="molecule type" value="Genomic_DNA"/>
</dbReference>
<evidence type="ECO:0008006" key="3">
    <source>
        <dbReference type="Google" id="ProtNLM"/>
    </source>
</evidence>
<evidence type="ECO:0000313" key="2">
    <source>
        <dbReference type="Proteomes" id="UP000825051"/>
    </source>
</evidence>
<protein>
    <recommendedName>
        <fullName evidence="3">Antitoxin</fullName>
    </recommendedName>
</protein>
<organism evidence="1 2">
    <name type="scientific">Horticoccus luteus</name>
    <dbReference type="NCBI Taxonomy" id="2862869"/>
    <lineage>
        <taxon>Bacteria</taxon>
        <taxon>Pseudomonadati</taxon>
        <taxon>Verrucomicrobiota</taxon>
        <taxon>Opitutia</taxon>
        <taxon>Opitutales</taxon>
        <taxon>Opitutaceae</taxon>
        <taxon>Horticoccus</taxon>
    </lineage>
</organism>
<dbReference type="AlphaFoldDB" id="A0A8F9XGP3"/>
<dbReference type="Proteomes" id="UP000825051">
    <property type="component" value="Chromosome"/>
</dbReference>
<dbReference type="RefSeq" id="WP_220161549.1">
    <property type="nucleotide sequence ID" value="NZ_CP080507.1"/>
</dbReference>